<evidence type="ECO:0000256" key="4">
    <source>
        <dbReference type="PIRSR" id="PIRSR615500-1"/>
    </source>
</evidence>
<dbReference type="PRINTS" id="PR00723">
    <property type="entry name" value="SUBTILISIN"/>
</dbReference>
<dbReference type="CDD" id="cd02120">
    <property type="entry name" value="PA_subtilisin_like"/>
    <property type="match status" value="1"/>
</dbReference>
<name>A0AA41QCZ0_9MICO</name>
<dbReference type="InterPro" id="IPR034197">
    <property type="entry name" value="Peptidases_S8_3"/>
</dbReference>
<evidence type="ECO:0000313" key="10">
    <source>
        <dbReference type="Proteomes" id="UP001165405"/>
    </source>
</evidence>
<keyword evidence="2" id="KW-0378">Hydrolase</keyword>
<keyword evidence="10" id="KW-1185">Reference proteome</keyword>
<protein>
    <submittedName>
        <fullName evidence="9">S8 family serine peptidase</fullName>
    </submittedName>
</protein>
<dbReference type="InterPro" id="IPR045051">
    <property type="entry name" value="SBT"/>
</dbReference>
<evidence type="ECO:0000256" key="1">
    <source>
        <dbReference type="ARBA" id="ARBA00022670"/>
    </source>
</evidence>
<feature type="active site" description="Charge relay system" evidence="4">
    <location>
        <position position="216"/>
    </location>
</feature>
<dbReference type="EMBL" id="JAKGSG010000022">
    <property type="protein sequence ID" value="MCF4120515.1"/>
    <property type="molecule type" value="Genomic_DNA"/>
</dbReference>
<evidence type="ECO:0000256" key="2">
    <source>
        <dbReference type="ARBA" id="ARBA00022801"/>
    </source>
</evidence>
<evidence type="ECO:0000313" key="9">
    <source>
        <dbReference type="EMBL" id="MCF4120515.1"/>
    </source>
</evidence>
<dbReference type="Proteomes" id="UP001165405">
    <property type="component" value="Unassembled WGS sequence"/>
</dbReference>
<feature type="domain" description="PA" evidence="8">
    <location>
        <begin position="453"/>
        <end position="527"/>
    </location>
</feature>
<keyword evidence="3" id="KW-0720">Serine protease</keyword>
<dbReference type="InterPro" id="IPR015500">
    <property type="entry name" value="Peptidase_S8_subtilisin-rel"/>
</dbReference>
<feature type="region of interest" description="Disordered" evidence="5">
    <location>
        <begin position="270"/>
        <end position="304"/>
    </location>
</feature>
<feature type="domain" description="Peptidase S8/S53" evidence="7">
    <location>
        <begin position="207"/>
        <end position="646"/>
    </location>
</feature>
<evidence type="ECO:0000256" key="6">
    <source>
        <dbReference type="SAM" id="SignalP"/>
    </source>
</evidence>
<dbReference type="InterPro" id="IPR046450">
    <property type="entry name" value="PA_dom_sf"/>
</dbReference>
<evidence type="ECO:0000256" key="5">
    <source>
        <dbReference type="SAM" id="MobiDB-lite"/>
    </source>
</evidence>
<dbReference type="PANTHER" id="PTHR10795">
    <property type="entry name" value="PROPROTEIN CONVERTASE SUBTILISIN/KEXIN"/>
    <property type="match status" value="1"/>
</dbReference>
<dbReference type="Gene3D" id="3.40.50.200">
    <property type="entry name" value="Peptidase S8/S53 domain"/>
    <property type="match status" value="1"/>
</dbReference>
<keyword evidence="6" id="KW-0732">Signal</keyword>
<feature type="chain" id="PRO_5041411914" evidence="6">
    <location>
        <begin position="20"/>
        <end position="1087"/>
    </location>
</feature>
<dbReference type="InterPro" id="IPR023828">
    <property type="entry name" value="Peptidase_S8_Ser-AS"/>
</dbReference>
<dbReference type="InterPro" id="IPR036852">
    <property type="entry name" value="Peptidase_S8/S53_dom_sf"/>
</dbReference>
<dbReference type="SUPFAM" id="SSF52743">
    <property type="entry name" value="Subtilisin-like"/>
    <property type="match status" value="1"/>
</dbReference>
<dbReference type="GO" id="GO:0004252">
    <property type="term" value="F:serine-type endopeptidase activity"/>
    <property type="evidence" value="ECO:0007669"/>
    <property type="project" value="InterPro"/>
</dbReference>
<dbReference type="GO" id="GO:0006508">
    <property type="term" value="P:proteolysis"/>
    <property type="evidence" value="ECO:0007669"/>
    <property type="project" value="UniProtKB-KW"/>
</dbReference>
<feature type="active site" description="Charge relay system" evidence="4">
    <location>
        <position position="296"/>
    </location>
</feature>
<feature type="active site" description="Charge relay system" evidence="4">
    <location>
        <position position="610"/>
    </location>
</feature>
<dbReference type="CDD" id="cd04852">
    <property type="entry name" value="Peptidases_S8_3"/>
    <property type="match status" value="1"/>
</dbReference>
<dbReference type="InterPro" id="IPR003137">
    <property type="entry name" value="PA_domain"/>
</dbReference>
<dbReference type="Gene3D" id="3.50.30.30">
    <property type="match status" value="1"/>
</dbReference>
<reference evidence="9" key="1">
    <citation type="submission" date="2022-01" db="EMBL/GenBank/DDBJ databases">
        <title>Antribacter sp. nov., isolated from Guizhou of China.</title>
        <authorList>
            <person name="Chengliang C."/>
            <person name="Ya Z."/>
        </authorList>
    </citation>
    <scope>NUCLEOTIDE SEQUENCE</scope>
    <source>
        <strain evidence="9">KLBMP 9083</strain>
    </source>
</reference>
<dbReference type="PROSITE" id="PS00138">
    <property type="entry name" value="SUBTILASE_SER"/>
    <property type="match status" value="1"/>
</dbReference>
<evidence type="ECO:0000259" key="8">
    <source>
        <dbReference type="Pfam" id="PF02225"/>
    </source>
</evidence>
<keyword evidence="1" id="KW-0645">Protease</keyword>
<gene>
    <name evidence="9" type="ORF">L1785_05955</name>
</gene>
<dbReference type="AlphaFoldDB" id="A0AA41QCZ0"/>
<evidence type="ECO:0000259" key="7">
    <source>
        <dbReference type="Pfam" id="PF00082"/>
    </source>
</evidence>
<evidence type="ECO:0000256" key="3">
    <source>
        <dbReference type="ARBA" id="ARBA00022825"/>
    </source>
</evidence>
<accession>A0AA41QCZ0</accession>
<proteinExistence type="predicted"/>
<dbReference type="SUPFAM" id="SSF52025">
    <property type="entry name" value="PA domain"/>
    <property type="match status" value="1"/>
</dbReference>
<comment type="caution">
    <text evidence="9">The sequence shown here is derived from an EMBL/GenBank/DDBJ whole genome shotgun (WGS) entry which is preliminary data.</text>
</comment>
<organism evidence="9 10">
    <name type="scientific">Antribacter soli</name>
    <dbReference type="NCBI Taxonomy" id="2910976"/>
    <lineage>
        <taxon>Bacteria</taxon>
        <taxon>Bacillati</taxon>
        <taxon>Actinomycetota</taxon>
        <taxon>Actinomycetes</taxon>
        <taxon>Micrococcales</taxon>
        <taxon>Promicromonosporaceae</taxon>
        <taxon>Antribacter</taxon>
    </lineage>
</organism>
<sequence length="1087" mass="111742">MSRHPLTRLAAVTSCTALALTTLASTAAAAPSPRPTDFADASDEIVSVTDGTKSPTSALAQTPDSLLGLTSGNPVDVIVKYDYDAVASYEGGVAGYSATSPKVTGKELSTKDTATRRYEAFVKGQERDITADVKAAVPGVTVHESFTTVYGGVAATVPGDKIDELLAVPGVVAVQEDVLNQPLTDSSIEFINAPAAYEALGTDSLAGAGVVYANLDTGLWPEHPSFTDDGALPDYTGPAIPCEFGDNPLTPEADPFECNDKLIGGRHFTDSYDRAYPPGTPEADMYAGTARDGDGHGSHTASTSSGVIVEHPQPFGPDIAKIQGVAPGAQIIEYKVCGPEGCRGADTMSATQQAILDGADVLNYSISGGTSPLTDPTELAFFDAYNAGVFVAASAGNNGPAAATANHLSPWVTTVAASTQKRTFTSSFTLTADDGTTFTGTGASLTAGVETPAPVVLASSFDDPLCQNPAPADVVAGKIVLCQRGVNARVAKGYNVSQGGAAGMILFNATLADTALDNHYLPTVHVADGTELKAWALAHSGITGSFTAGVQAEATGDVMAAFSSRGPAGAFIKPDITAPGVQILAAATPTPQSTDGGPAGNYYQAIGGTSMSSPHIAGVAILLKAVHPDWTPGEIKSAIMTQSTTAVVKEDLVTPADPFDMGAGRVDVGAALDAPITISDDALDMFLKTGDPVHAVDINLPSINAPLLPGRLTTVRTLKNMTADEIVVQPKATVPAGSSITFNRRSYTIPAGGTADVAITISTSAAEGVQQFGQVVFHTNKGDSHIPVAFVPGQGGVTLDQNCDATELRRGATTTCTVTATNTTFTDQEVDVDTFVSRGSVAVGGQTSASGDLSAAAEGTPSMVDTGSPAFVDLGAFGIPANTIGDEQFLNWDVPAFTFNGQTYTRLSINSNGYIVAGPAGSTDNNCCNLPGGPSPDRPNSVMAPFWTDLDGTGAPGIRIASSGPYRIVQWEVFDWGTQHLRKFQVWVLTGTTQEITYSYSEPQVASLAGDFLVGAENGAGLGDMRAILPANDILVESSPAIPGGSLTYSFTLTGIKAGTTATVRTEMTSPTISGVTVVQDRIRVVR</sequence>
<dbReference type="Pfam" id="PF00082">
    <property type="entry name" value="Peptidase_S8"/>
    <property type="match status" value="1"/>
</dbReference>
<dbReference type="Pfam" id="PF02225">
    <property type="entry name" value="PA"/>
    <property type="match status" value="1"/>
</dbReference>
<dbReference type="InterPro" id="IPR000209">
    <property type="entry name" value="Peptidase_S8/S53_dom"/>
</dbReference>
<feature type="signal peptide" evidence="6">
    <location>
        <begin position="1"/>
        <end position="19"/>
    </location>
</feature>